<sequence>MDVSPSDNYVKYIETASPELVTKIKKAEHLQLMFDEDELENEIRNWKAFVRFMEENQKILQQIGPKINIIPGFWYTVLHNAGLFDYYATNPTDVKILQFLYSISCHSFSYQIVPYPGSTNKKTLRVSFVLSFTFKPNPYLLYNTLTKKVTYLERHLNRPPTIVNSGVFFNEGQDPHKINGVIVGSFFDYFVPYNIKDFYEDETEEETINNMLEKDFTVTETLIRTILNNCVECYQNKREIIFD</sequence>
<evidence type="ECO:0000256" key="1">
    <source>
        <dbReference type="ARBA" id="ARBA00009947"/>
    </source>
</evidence>
<dbReference type="VEuPathDB" id="AmoebaDB:EHI7A_097590"/>
<dbReference type="InterPro" id="IPR002164">
    <property type="entry name" value="NAP_family"/>
</dbReference>
<dbReference type="VEuPathDB" id="AmoebaDB:EHI_110450"/>
<reference evidence="3 4" key="1">
    <citation type="submission" date="2016-05" db="EMBL/GenBank/DDBJ databases">
        <title>First whole genome sequencing of Entamoeba histolytica HM1:IMSS-clone-6.</title>
        <authorList>
            <person name="Mukherjee Avik.K."/>
            <person name="Izumyama S."/>
            <person name="Nakada-Tsukui K."/>
            <person name="Nozaki T."/>
        </authorList>
    </citation>
    <scope>NUCLEOTIDE SEQUENCE [LARGE SCALE GENOMIC DNA]</scope>
    <source>
        <strain evidence="3 4">HM1:IMSS clone 6</strain>
    </source>
</reference>
<dbReference type="GO" id="GO:0006334">
    <property type="term" value="P:nucleosome assembly"/>
    <property type="evidence" value="ECO:0007669"/>
    <property type="project" value="InterPro"/>
</dbReference>
<organism evidence="3 4">
    <name type="scientific">Entamoeba histolytica</name>
    <dbReference type="NCBI Taxonomy" id="5759"/>
    <lineage>
        <taxon>Eukaryota</taxon>
        <taxon>Amoebozoa</taxon>
        <taxon>Evosea</taxon>
        <taxon>Archamoebae</taxon>
        <taxon>Mastigamoebida</taxon>
        <taxon>Entamoebidae</taxon>
        <taxon>Entamoeba</taxon>
    </lineage>
</organism>
<evidence type="ECO:0000313" key="3">
    <source>
        <dbReference type="EMBL" id="GAT92173.1"/>
    </source>
</evidence>
<evidence type="ECO:0000256" key="2">
    <source>
        <dbReference type="RuleBase" id="RU003876"/>
    </source>
</evidence>
<comment type="caution">
    <text evidence="3">The sequence shown here is derived from an EMBL/GenBank/DDBJ whole genome shotgun (WGS) entry which is preliminary data.</text>
</comment>
<dbReference type="Proteomes" id="UP000078387">
    <property type="component" value="Unassembled WGS sequence"/>
</dbReference>
<dbReference type="PANTHER" id="PTHR11875">
    <property type="entry name" value="TESTIS-SPECIFIC Y-ENCODED PROTEIN"/>
    <property type="match status" value="1"/>
</dbReference>
<dbReference type="VEuPathDB" id="AmoebaDB:KM1_107670"/>
<protein>
    <submittedName>
        <fullName evidence="3">Nucleosome assembly protein putative</fullName>
    </submittedName>
</protein>
<dbReference type="Gene3D" id="3.30.1120.90">
    <property type="entry name" value="Nucleosome assembly protein"/>
    <property type="match status" value="1"/>
</dbReference>
<dbReference type="GO" id="GO:0005634">
    <property type="term" value="C:nucleus"/>
    <property type="evidence" value="ECO:0007669"/>
    <property type="project" value="InterPro"/>
</dbReference>
<dbReference type="OMA" id="IRYVENC"/>
<accession>A0A5K1ULR2</accession>
<comment type="similarity">
    <text evidence="1 2">Belongs to the nucleosome assembly protein (NAP) family.</text>
</comment>
<proteinExistence type="inferred from homology"/>
<dbReference type="InterPro" id="IPR037231">
    <property type="entry name" value="NAP-like_sf"/>
</dbReference>
<dbReference type="AlphaFoldDB" id="A0A5K1ULR2"/>
<dbReference type="SUPFAM" id="SSF143113">
    <property type="entry name" value="NAP-like"/>
    <property type="match status" value="1"/>
</dbReference>
<name>A0A5K1ULR2_ENTHI</name>
<dbReference type="Pfam" id="PF00956">
    <property type="entry name" value="NAP"/>
    <property type="match status" value="1"/>
</dbReference>
<evidence type="ECO:0000313" key="4">
    <source>
        <dbReference type="Proteomes" id="UP000078387"/>
    </source>
</evidence>
<gene>
    <name evidence="3" type="ORF">CL6EHI_110450</name>
</gene>
<dbReference type="EMBL" id="BDEQ01000001">
    <property type="protein sequence ID" value="GAT92173.1"/>
    <property type="molecule type" value="Genomic_DNA"/>
</dbReference>